<protein>
    <submittedName>
        <fullName evidence="1">Uncharacterized protein</fullName>
    </submittedName>
</protein>
<name>A0A6M3M2D6_9ZZZZ</name>
<dbReference type="InterPro" id="IPR046718">
    <property type="entry name" value="DUF6610"/>
</dbReference>
<gene>
    <name evidence="1" type="ORF">MM171B01706_0006</name>
</gene>
<evidence type="ECO:0000313" key="1">
    <source>
        <dbReference type="EMBL" id="QJB01941.1"/>
    </source>
</evidence>
<reference evidence="1" key="1">
    <citation type="submission" date="2020-03" db="EMBL/GenBank/DDBJ databases">
        <title>The deep terrestrial virosphere.</title>
        <authorList>
            <person name="Holmfeldt K."/>
            <person name="Nilsson E."/>
            <person name="Simone D."/>
            <person name="Lopez-Fernandez M."/>
            <person name="Wu X."/>
            <person name="de Brujin I."/>
            <person name="Lundin D."/>
            <person name="Andersson A."/>
            <person name="Bertilsson S."/>
            <person name="Dopson M."/>
        </authorList>
    </citation>
    <scope>NUCLEOTIDE SEQUENCE</scope>
    <source>
        <strain evidence="1">MM171B01706</strain>
    </source>
</reference>
<sequence length="234" mass="26542">MATAPTLIYCGGGNERFARIAVDAGFEYGARLPDTVYLPLHFADQDWKTPDRVAYMAALEKHKPHMATVLDWEREDQRDEVLDWAEEAAQHVEIVIIIPKVPGTIERLPRQVGGASVRLGYSVPTRYGGTFVPAWEFQGRPVHLLGGSPHGQMRLAHYLDMRSTDGNMAMLMATRYCQFWVPGTARQAKNKWWPTIREANRGIPVVGEDLIYDAFARSCRNIIAAWRRLWQAGY</sequence>
<dbReference type="AlphaFoldDB" id="A0A6M3M2D6"/>
<proteinExistence type="predicted"/>
<accession>A0A6M3M2D6</accession>
<dbReference type="EMBL" id="MT143746">
    <property type="protein sequence ID" value="QJB01941.1"/>
    <property type="molecule type" value="Genomic_DNA"/>
</dbReference>
<organism evidence="1">
    <name type="scientific">viral metagenome</name>
    <dbReference type="NCBI Taxonomy" id="1070528"/>
    <lineage>
        <taxon>unclassified sequences</taxon>
        <taxon>metagenomes</taxon>
        <taxon>organismal metagenomes</taxon>
    </lineage>
</organism>
<dbReference type="Pfam" id="PF20314">
    <property type="entry name" value="DUF6610"/>
    <property type="match status" value="1"/>
</dbReference>